<name>A0ABW2TPH2_9PSEU</name>
<feature type="domain" description="RNA polymerase sigma-70 region 2" evidence="1">
    <location>
        <begin position="15"/>
        <end position="47"/>
    </location>
</feature>
<comment type="caution">
    <text evidence="2">The sequence shown here is derived from an EMBL/GenBank/DDBJ whole genome shotgun (WGS) entry which is preliminary data.</text>
</comment>
<evidence type="ECO:0000259" key="1">
    <source>
        <dbReference type="Pfam" id="PF04542"/>
    </source>
</evidence>
<dbReference type="InterPro" id="IPR007627">
    <property type="entry name" value="RNA_pol_sigma70_r2"/>
</dbReference>
<dbReference type="Pfam" id="PF04542">
    <property type="entry name" value="Sigma70_r2"/>
    <property type="match status" value="1"/>
</dbReference>
<keyword evidence="3" id="KW-1185">Reference proteome</keyword>
<dbReference type="EMBL" id="JBHTEY010000004">
    <property type="protein sequence ID" value="MFC7615059.1"/>
    <property type="molecule type" value="Genomic_DNA"/>
</dbReference>
<dbReference type="InterPro" id="IPR013325">
    <property type="entry name" value="RNA_pol_sigma_r2"/>
</dbReference>
<sequence length="69" mass="7280">MAGSGGVRADLGDVFRREYQRVVGVAARVLGSVDQAEDVAQEVFLSFGRCAVPAAEARGWLSVAAATRR</sequence>
<evidence type="ECO:0000313" key="3">
    <source>
        <dbReference type="Proteomes" id="UP001596512"/>
    </source>
</evidence>
<protein>
    <submittedName>
        <fullName evidence="2">RNA polymerase sigma factor</fullName>
    </submittedName>
</protein>
<gene>
    <name evidence="2" type="ORF">ACFQV2_17605</name>
</gene>
<dbReference type="Proteomes" id="UP001596512">
    <property type="component" value="Unassembled WGS sequence"/>
</dbReference>
<organism evidence="2 3">
    <name type="scientific">Actinokineospora soli</name>
    <dbReference type="NCBI Taxonomy" id="1048753"/>
    <lineage>
        <taxon>Bacteria</taxon>
        <taxon>Bacillati</taxon>
        <taxon>Actinomycetota</taxon>
        <taxon>Actinomycetes</taxon>
        <taxon>Pseudonocardiales</taxon>
        <taxon>Pseudonocardiaceae</taxon>
        <taxon>Actinokineospora</taxon>
    </lineage>
</organism>
<dbReference type="SUPFAM" id="SSF88946">
    <property type="entry name" value="Sigma2 domain of RNA polymerase sigma factors"/>
    <property type="match status" value="1"/>
</dbReference>
<dbReference type="Gene3D" id="1.10.1740.10">
    <property type="match status" value="1"/>
</dbReference>
<reference evidence="3" key="1">
    <citation type="journal article" date="2019" name="Int. J. Syst. Evol. Microbiol.">
        <title>The Global Catalogue of Microorganisms (GCM) 10K type strain sequencing project: providing services to taxonomists for standard genome sequencing and annotation.</title>
        <authorList>
            <consortium name="The Broad Institute Genomics Platform"/>
            <consortium name="The Broad Institute Genome Sequencing Center for Infectious Disease"/>
            <person name="Wu L."/>
            <person name="Ma J."/>
        </authorList>
    </citation>
    <scope>NUCLEOTIDE SEQUENCE [LARGE SCALE GENOMIC DNA]</scope>
    <source>
        <strain evidence="3">JCM 17695</strain>
    </source>
</reference>
<evidence type="ECO:0000313" key="2">
    <source>
        <dbReference type="EMBL" id="MFC7615059.1"/>
    </source>
</evidence>
<accession>A0ABW2TPH2</accession>
<proteinExistence type="predicted"/>